<evidence type="ECO:0000313" key="3">
    <source>
        <dbReference type="Proteomes" id="UP001199915"/>
    </source>
</evidence>
<dbReference type="AlphaFoldDB" id="A0AAE3JRX7"/>
<dbReference type="Proteomes" id="UP001199915">
    <property type="component" value="Unassembled WGS sequence"/>
</dbReference>
<evidence type="ECO:0000313" key="2">
    <source>
        <dbReference type="EMBL" id="MCG4765500.1"/>
    </source>
</evidence>
<name>A0AAE3JRX7_9FIRM</name>
<proteinExistence type="predicted"/>
<evidence type="ECO:0000259" key="1">
    <source>
        <dbReference type="PROSITE" id="PS50943"/>
    </source>
</evidence>
<comment type="caution">
    <text evidence="2">The sequence shown here is derived from an EMBL/GenBank/DDBJ whole genome shotgun (WGS) entry which is preliminary data.</text>
</comment>
<organism evidence="2 3">
    <name type="scientific">Fusicatenibacter saccharivorans</name>
    <dbReference type="NCBI Taxonomy" id="1150298"/>
    <lineage>
        <taxon>Bacteria</taxon>
        <taxon>Bacillati</taxon>
        <taxon>Bacillota</taxon>
        <taxon>Clostridia</taxon>
        <taxon>Lachnospirales</taxon>
        <taxon>Lachnospiraceae</taxon>
        <taxon>Fusicatenibacter</taxon>
    </lineage>
</organism>
<protein>
    <recommendedName>
        <fullName evidence="1">HTH cro/C1-type domain-containing protein</fullName>
    </recommendedName>
</protein>
<accession>A0AAE3JRX7</accession>
<dbReference type="InterPro" id="IPR001387">
    <property type="entry name" value="Cro/C1-type_HTH"/>
</dbReference>
<dbReference type="EMBL" id="JAKNFS010000010">
    <property type="protein sequence ID" value="MCG4765500.1"/>
    <property type="molecule type" value="Genomic_DNA"/>
</dbReference>
<dbReference type="RefSeq" id="WP_238033142.1">
    <property type="nucleotide sequence ID" value="NZ_JAKNFS010000010.1"/>
</dbReference>
<dbReference type="PROSITE" id="PS50943">
    <property type="entry name" value="HTH_CROC1"/>
    <property type="match status" value="1"/>
</dbReference>
<sequence length="106" mass="12398">MCNSEMDLGLEASKYKNPRFDIVSRIAYLLGVSEEYFLGEESNFDETIYTGLEECKDARIVRNLCIIRTALLRNNGRIRNLFQYDMKNIDTIPEYLLMCDKEVIEV</sequence>
<feature type="domain" description="HTH cro/C1-type" evidence="1">
    <location>
        <begin position="10"/>
        <end position="37"/>
    </location>
</feature>
<gene>
    <name evidence="2" type="ORF">L0N21_08260</name>
</gene>
<reference evidence="2" key="1">
    <citation type="submission" date="2022-01" db="EMBL/GenBank/DDBJ databases">
        <title>Collection of gut derived symbiotic bacterial strains cultured from healthy donors.</title>
        <authorList>
            <person name="Lin H."/>
            <person name="Kohout C."/>
            <person name="Waligurski E."/>
            <person name="Pamer E.G."/>
        </authorList>
    </citation>
    <scope>NUCLEOTIDE SEQUENCE</scope>
    <source>
        <strain evidence="2">DFI.5.49</strain>
    </source>
</reference>